<dbReference type="PROSITE" id="PS50837">
    <property type="entry name" value="NACHT"/>
    <property type="match status" value="1"/>
</dbReference>
<dbReference type="EMBL" id="KL142381">
    <property type="protein sequence ID" value="KDR75436.1"/>
    <property type="molecule type" value="Genomic_DNA"/>
</dbReference>
<sequence length="1036" mass="119816">MAFQFNNVNIFGGSFTVVQGSSSEAPTIILRWSRPPNYINYFDIYKGARLQDTCQWSTRNDTIVKWLTSYEPDASFLWLCGKPGTGKSVLAAYLVEHVSHNRHESQDHIVLSYFCKAEGTQKHDLVYVIKGFIRQILLRRDRPYHEEVAHSLAQKILSEREDYIFTPQDLEPYLASFLQRFQKVWMIIDGLDECNDAPALINVLTNAASGHDAKFLFLSRKEVDIENFLRRKSTLVVEIGSEETTRDDLLHFIEVEVSSLVSHLPILSAHENRLNEGLVNTTGSMFLYARLKCQTIKEADPSTNAHVDAIMDSLESSPEDLDALFQVYLFQRLSHNTDYRNLVALRVLQWIRYSPGPVTAIFLQRALALDLSKDEGVDADKLDINIETTIAKALGILVEFRRRSEFAGTHASYASLMHHSLRDYLLRLETNFHHWENLKAPHNSILQKPSHAALLEACCIVTSNSRVWLGLQGYHESADWRRHLHANRTELLLKQLCREQSWQSWEHEQRRGLERDWLWRKEEQQRAEQEIADLSDGGEEMQEWLKCRKNQLQLFRIHDAQPQRGQELEKLVALTTLRERELMMYSFEYLPHHLIEAGKYRNGITSRAVSCMLPQMRIFAFNVLNGVDDNQWPKNPSQLASITDLVIALDSLSSMTHLIQLLLEHFPDEEISEGWPWSPFHQPVLHSLALTFPNDLFADQHSIWHEVILNSFKLNEPPFGFRIFFHMATIVILSMRDAELALRNYDHHMSAAVGTGVLLHSIAHLRHLFAQWTTVHDYEQGCEYRAQRRPLLAEDHFLFPKLLKKTVWMPATEPTELYATGIHIFDKDLFIRHPILFSTVLLLSLLMGFRNSQLLHLTIICTFLHKRRLYSFRMQNSPLVLRIARTLLPWLLVQQIILGHHHIYIPVMVGTIVLTALQVTKVVSCRYLNFRDSLYFTAEIVDVRLRQALIPMVKFGHIHRDFILTVVGSHEYFINSWTIVFVYIASQTTIDELIDPAGLRRVRVHFQDLLDGSNEAGQVSAYSPNSAYSLKTLRLT</sequence>
<accession>A0A067SX47</accession>
<evidence type="ECO:0000313" key="4">
    <source>
        <dbReference type="Proteomes" id="UP000027222"/>
    </source>
</evidence>
<name>A0A067SX47_GALM3</name>
<keyword evidence="1" id="KW-0677">Repeat</keyword>
<evidence type="ECO:0000259" key="2">
    <source>
        <dbReference type="PROSITE" id="PS50837"/>
    </source>
</evidence>
<dbReference type="InterPro" id="IPR007111">
    <property type="entry name" value="NACHT_NTPase"/>
</dbReference>
<dbReference type="Gene3D" id="3.40.50.300">
    <property type="entry name" value="P-loop containing nucleotide triphosphate hydrolases"/>
    <property type="match status" value="1"/>
</dbReference>
<evidence type="ECO:0000256" key="1">
    <source>
        <dbReference type="ARBA" id="ARBA00022737"/>
    </source>
</evidence>
<dbReference type="AlphaFoldDB" id="A0A067SX47"/>
<protein>
    <recommendedName>
        <fullName evidence="2">NACHT domain-containing protein</fullName>
    </recommendedName>
</protein>
<proteinExistence type="predicted"/>
<dbReference type="InterPro" id="IPR056884">
    <property type="entry name" value="NPHP3-like_N"/>
</dbReference>
<dbReference type="HOGENOM" id="CLU_296314_0_0_1"/>
<dbReference type="InterPro" id="IPR027417">
    <property type="entry name" value="P-loop_NTPase"/>
</dbReference>
<feature type="domain" description="NACHT" evidence="2">
    <location>
        <begin position="75"/>
        <end position="193"/>
    </location>
</feature>
<dbReference type="SUPFAM" id="SSF52540">
    <property type="entry name" value="P-loop containing nucleoside triphosphate hydrolases"/>
    <property type="match status" value="1"/>
</dbReference>
<dbReference type="PANTHER" id="PTHR10039">
    <property type="entry name" value="AMELOGENIN"/>
    <property type="match status" value="1"/>
</dbReference>
<organism evidence="3 4">
    <name type="scientific">Galerina marginata (strain CBS 339.88)</name>
    <dbReference type="NCBI Taxonomy" id="685588"/>
    <lineage>
        <taxon>Eukaryota</taxon>
        <taxon>Fungi</taxon>
        <taxon>Dikarya</taxon>
        <taxon>Basidiomycota</taxon>
        <taxon>Agaricomycotina</taxon>
        <taxon>Agaricomycetes</taxon>
        <taxon>Agaricomycetidae</taxon>
        <taxon>Agaricales</taxon>
        <taxon>Agaricineae</taxon>
        <taxon>Strophariaceae</taxon>
        <taxon>Galerina</taxon>
    </lineage>
</organism>
<gene>
    <name evidence="3" type="ORF">GALMADRAFT_249493</name>
</gene>
<dbReference type="STRING" id="685588.A0A067SX47"/>
<dbReference type="Pfam" id="PF24883">
    <property type="entry name" value="NPHP3_N"/>
    <property type="match status" value="1"/>
</dbReference>
<dbReference type="OrthoDB" id="2941639at2759"/>
<evidence type="ECO:0000313" key="3">
    <source>
        <dbReference type="EMBL" id="KDR75436.1"/>
    </source>
</evidence>
<keyword evidence="4" id="KW-1185">Reference proteome</keyword>
<reference evidence="4" key="1">
    <citation type="journal article" date="2014" name="Proc. Natl. Acad. Sci. U.S.A.">
        <title>Extensive sampling of basidiomycete genomes demonstrates inadequacy of the white-rot/brown-rot paradigm for wood decay fungi.</title>
        <authorList>
            <person name="Riley R."/>
            <person name="Salamov A.A."/>
            <person name="Brown D.W."/>
            <person name="Nagy L.G."/>
            <person name="Floudas D."/>
            <person name="Held B.W."/>
            <person name="Levasseur A."/>
            <person name="Lombard V."/>
            <person name="Morin E."/>
            <person name="Otillar R."/>
            <person name="Lindquist E.A."/>
            <person name="Sun H."/>
            <person name="LaButti K.M."/>
            <person name="Schmutz J."/>
            <person name="Jabbour D."/>
            <person name="Luo H."/>
            <person name="Baker S.E."/>
            <person name="Pisabarro A.G."/>
            <person name="Walton J.D."/>
            <person name="Blanchette R.A."/>
            <person name="Henrissat B."/>
            <person name="Martin F."/>
            <person name="Cullen D."/>
            <person name="Hibbett D.S."/>
            <person name="Grigoriev I.V."/>
        </authorList>
    </citation>
    <scope>NUCLEOTIDE SEQUENCE [LARGE SCALE GENOMIC DNA]</scope>
    <source>
        <strain evidence="4">CBS 339.88</strain>
    </source>
</reference>
<dbReference type="Proteomes" id="UP000027222">
    <property type="component" value="Unassembled WGS sequence"/>
</dbReference>